<feature type="region of interest" description="Disordered" evidence="1">
    <location>
        <begin position="117"/>
        <end position="136"/>
    </location>
</feature>
<comment type="caution">
    <text evidence="3">The sequence shown here is derived from an EMBL/GenBank/DDBJ whole genome shotgun (WGS) entry which is preliminary data.</text>
</comment>
<evidence type="ECO:0000256" key="2">
    <source>
        <dbReference type="SAM" id="SignalP"/>
    </source>
</evidence>
<keyword evidence="2" id="KW-0732">Signal</keyword>
<evidence type="ECO:0000256" key="1">
    <source>
        <dbReference type="SAM" id="MobiDB-lite"/>
    </source>
</evidence>
<feature type="chain" id="PRO_5037878388" description="DUF2169 domain-containing protein" evidence="2">
    <location>
        <begin position="23"/>
        <end position="422"/>
    </location>
</feature>
<organism evidence="3 4">
    <name type="scientific">Ramlibacter algicola</name>
    <dbReference type="NCBI Taxonomy" id="2795217"/>
    <lineage>
        <taxon>Bacteria</taxon>
        <taxon>Pseudomonadati</taxon>
        <taxon>Pseudomonadota</taxon>
        <taxon>Betaproteobacteria</taxon>
        <taxon>Burkholderiales</taxon>
        <taxon>Comamonadaceae</taxon>
        <taxon>Ramlibacter</taxon>
    </lineage>
</organism>
<feature type="region of interest" description="Disordered" evidence="1">
    <location>
        <begin position="375"/>
        <end position="404"/>
    </location>
</feature>
<feature type="signal peptide" evidence="2">
    <location>
        <begin position="1"/>
        <end position="22"/>
    </location>
</feature>
<dbReference type="EMBL" id="JAEDAO010000001">
    <property type="protein sequence ID" value="MBK0391394.1"/>
    <property type="molecule type" value="Genomic_DNA"/>
</dbReference>
<evidence type="ECO:0000313" key="3">
    <source>
        <dbReference type="EMBL" id="MBK0391394.1"/>
    </source>
</evidence>
<keyword evidence="4" id="KW-1185">Reference proteome</keyword>
<dbReference type="AlphaFoldDB" id="A0A934PZ95"/>
<gene>
    <name evidence="3" type="ORF">I8E28_02210</name>
</gene>
<dbReference type="RefSeq" id="WP_200786216.1">
    <property type="nucleotide sequence ID" value="NZ_JAEDAO010000001.1"/>
</dbReference>
<protein>
    <recommendedName>
        <fullName evidence="5">DUF2169 domain-containing protein</fullName>
    </recommendedName>
</protein>
<evidence type="ECO:0000313" key="4">
    <source>
        <dbReference type="Proteomes" id="UP000617041"/>
    </source>
</evidence>
<sequence length="422" mass="44365">MRPLFKPALLAAVAASALGAHAQGNVKPPKVQLWMDVSTGGMAGMPELPAGMGAMGGMFGGGRGGDAATTYGQARGLTVMPPRVLDIALLNTLRPGQEAQQLIPAGMRMGDSLPLVPPKVEPTPRGEPGTAQDMPREKPKGRVLVYWGCGAEVRKGQPRVIDLARGNPADYAAAFAGRYAPDRGARVTPQYALYPNEKNHVQLARDSSLVGEHRIQGEGIPASMRFTLAAAQDLMPAIELQAKGDVKDSVPLSWKTVPNARAYYLQAMGQVGDDLVLWSSAETGDTGMGLFDYLPNATIDRWVKESVLLKPDVTSCAVPKGIFAGSEGAMTRMMAYGSESNFAHPPRPADPKAAWAPEWAVRVRVKASTMAMLGQDTATAQQEPQQQQQQPGAPADPVQGAVEGLGGAAGAAGAVLKGLFGR</sequence>
<evidence type="ECO:0008006" key="5">
    <source>
        <dbReference type="Google" id="ProtNLM"/>
    </source>
</evidence>
<reference evidence="3" key="1">
    <citation type="submission" date="2020-12" db="EMBL/GenBank/DDBJ databases">
        <title>Ramlibacter sp. nov., isolated from a freshwater alga, Cryptomonas.</title>
        <authorList>
            <person name="Kim H.M."/>
            <person name="Jeon C.O."/>
        </authorList>
    </citation>
    <scope>NUCLEOTIDE SEQUENCE</scope>
    <source>
        <strain evidence="3">CrO1</strain>
    </source>
</reference>
<accession>A0A934PZ95</accession>
<name>A0A934PZ95_9BURK</name>
<feature type="compositionally biased region" description="Low complexity" evidence="1">
    <location>
        <begin position="375"/>
        <end position="402"/>
    </location>
</feature>
<proteinExistence type="predicted"/>
<dbReference type="Proteomes" id="UP000617041">
    <property type="component" value="Unassembled WGS sequence"/>
</dbReference>